<dbReference type="AlphaFoldDB" id="A0A2C9D2X1"/>
<dbReference type="RefSeq" id="WP_099554947.1">
    <property type="nucleotide sequence ID" value="NZ_LT960614.1"/>
</dbReference>
<dbReference type="KEGG" id="hdi:HDIA_0998"/>
<accession>A0A2C9D2X1</accession>
<gene>
    <name evidence="1" type="ORF">HDIA_0998</name>
</gene>
<protein>
    <submittedName>
        <fullName evidence="1">Uncharacterized protein</fullName>
    </submittedName>
</protein>
<sequence length="188" mass="21148">MTKERYDCSNHKSRLPIDGLGGACCSNQKTILRKNLEDRMLSCLPAAFFGTGVFDDVAGQARQDLAASLRNEPDERQRISKELKATEQEQRQIIQQISDRADEARPRPAVLDDLLDQFEERRAGLEACLKQAPAEEDFGEKVKKLKAEVSPQAVELTINSAFYYMREHADAETKQPSSISCAGSSRRW</sequence>
<name>A0A2C9D2X1_9HYPH</name>
<evidence type="ECO:0000313" key="2">
    <source>
        <dbReference type="Proteomes" id="UP000223606"/>
    </source>
</evidence>
<organism evidence="1 2">
    <name type="scientific">Hartmannibacter diazotrophicus</name>
    <dbReference type="NCBI Taxonomy" id="1482074"/>
    <lineage>
        <taxon>Bacteria</taxon>
        <taxon>Pseudomonadati</taxon>
        <taxon>Pseudomonadota</taxon>
        <taxon>Alphaproteobacteria</taxon>
        <taxon>Hyphomicrobiales</taxon>
        <taxon>Pleomorphomonadaceae</taxon>
        <taxon>Hartmannibacter</taxon>
    </lineage>
</organism>
<dbReference type="EMBL" id="LT960614">
    <property type="protein sequence ID" value="SON54539.1"/>
    <property type="molecule type" value="Genomic_DNA"/>
</dbReference>
<dbReference type="Proteomes" id="UP000223606">
    <property type="component" value="Chromosome 1"/>
</dbReference>
<evidence type="ECO:0000313" key="1">
    <source>
        <dbReference type="EMBL" id="SON54539.1"/>
    </source>
</evidence>
<dbReference type="OrthoDB" id="9791494at2"/>
<keyword evidence="2" id="KW-1185">Reference proteome</keyword>
<proteinExistence type="predicted"/>
<reference evidence="2" key="1">
    <citation type="submission" date="2017-09" db="EMBL/GenBank/DDBJ databases">
        <title>Genome sequence of Nannocystis excedens DSM 71.</title>
        <authorList>
            <person name="Blom J."/>
        </authorList>
    </citation>
    <scope>NUCLEOTIDE SEQUENCE [LARGE SCALE GENOMIC DNA]</scope>
    <source>
        <strain evidence="2">type strain: E19</strain>
    </source>
</reference>